<comment type="caution">
    <text evidence="1">The sequence shown here is derived from an EMBL/GenBank/DDBJ whole genome shotgun (WGS) entry which is preliminary data.</text>
</comment>
<accession>A0A2G5T985</accession>
<gene>
    <name evidence="1" type="primary">Cnig_chr_V.g17462</name>
    <name evidence="1" type="ORF">B9Z55_017462</name>
</gene>
<dbReference type="OrthoDB" id="5878996at2759"/>
<evidence type="ECO:0000313" key="2">
    <source>
        <dbReference type="Proteomes" id="UP000230233"/>
    </source>
</evidence>
<proteinExistence type="predicted"/>
<evidence type="ECO:0000313" key="1">
    <source>
        <dbReference type="EMBL" id="PIC23944.1"/>
    </source>
</evidence>
<sequence length="343" mass="40568">MSLFAHINFSKFPVPTVGEAFWKCTKIEEFLNLATNTPHTAWFQKIAVAPTKFSVNFEAPPEARAQNFWEIRMEFKDHVPFVWRFHSHPELFAGAKIKLKIGEHQLISRLLPGDQEEYYPILHSFMTNYQTGFLKIVNWLRKFFKCEPTDITIGARCITNYDEMIQWEPLLNTPKLVISECDRTEFITELLERRHEKQLRTHIDFVEILHLQSISIEGLSSLDYISGRINFYRHDSNFVTEYIRNFLGRENSKFHVFRATIPDWTRVQVQAFGTDLNLEHFDINLNRTHEPRDWFNDLANGSRMFQMRKKNTSVLVFYFIQNEKGFDKMAITVWTPDAPRPGH</sequence>
<reference evidence="2" key="1">
    <citation type="submission" date="2017-10" db="EMBL/GenBank/DDBJ databases">
        <title>Rapid genome shrinkage in a self-fertile nematode reveals novel sperm competition proteins.</title>
        <authorList>
            <person name="Yin D."/>
            <person name="Schwarz E.M."/>
            <person name="Thomas C.G."/>
            <person name="Felde R.L."/>
            <person name="Korf I.F."/>
            <person name="Cutter A.D."/>
            <person name="Schartner C.M."/>
            <person name="Ralston E.J."/>
            <person name="Meyer B.J."/>
            <person name="Haag E.S."/>
        </authorList>
    </citation>
    <scope>NUCLEOTIDE SEQUENCE [LARGE SCALE GENOMIC DNA]</scope>
    <source>
        <strain evidence="2">JU1422</strain>
    </source>
</reference>
<organism evidence="1 2">
    <name type="scientific">Caenorhabditis nigoni</name>
    <dbReference type="NCBI Taxonomy" id="1611254"/>
    <lineage>
        <taxon>Eukaryota</taxon>
        <taxon>Metazoa</taxon>
        <taxon>Ecdysozoa</taxon>
        <taxon>Nematoda</taxon>
        <taxon>Chromadorea</taxon>
        <taxon>Rhabditida</taxon>
        <taxon>Rhabditina</taxon>
        <taxon>Rhabditomorpha</taxon>
        <taxon>Rhabditoidea</taxon>
        <taxon>Rhabditidae</taxon>
        <taxon>Peloderinae</taxon>
        <taxon>Caenorhabditis</taxon>
    </lineage>
</organism>
<dbReference type="AlphaFoldDB" id="A0A2G5T985"/>
<name>A0A2G5T985_9PELO</name>
<evidence type="ECO:0008006" key="3">
    <source>
        <dbReference type="Google" id="ProtNLM"/>
    </source>
</evidence>
<protein>
    <recommendedName>
        <fullName evidence="3">DUF38 domain-containing protein</fullName>
    </recommendedName>
</protein>
<keyword evidence="2" id="KW-1185">Reference proteome</keyword>
<dbReference type="EMBL" id="PDUG01000005">
    <property type="protein sequence ID" value="PIC23944.1"/>
    <property type="molecule type" value="Genomic_DNA"/>
</dbReference>
<dbReference type="Proteomes" id="UP000230233">
    <property type="component" value="Chromosome V"/>
</dbReference>